<evidence type="ECO:0000313" key="1">
    <source>
        <dbReference type="EMBL" id="CAJ0687976.1"/>
    </source>
</evidence>
<protein>
    <submittedName>
        <fullName evidence="1">Uncharacterized protein</fullName>
    </submittedName>
</protein>
<sequence length="73" mass="7658">MMILLTGTLCRAMGDLFYQALLDDRVVCCFVTSEAVDVTGSGMRPAPAASFPCTGPRLADVSRSAGYCAPLVP</sequence>
<dbReference type="Proteomes" id="UP001190452">
    <property type="component" value="Unassembled WGS sequence"/>
</dbReference>
<dbReference type="Proteomes" id="UP001190002">
    <property type="component" value="Unassembled WGS sequence"/>
</dbReference>
<accession>A0AAD2EJU4</accession>
<evidence type="ECO:0000313" key="3">
    <source>
        <dbReference type="Proteomes" id="UP001190002"/>
    </source>
</evidence>
<dbReference type="EMBL" id="CAUDKV010000021">
    <property type="protein sequence ID" value="CAJ0890133.1"/>
    <property type="molecule type" value="Genomic_DNA"/>
</dbReference>
<dbReference type="AlphaFoldDB" id="A0AAD2EJU4"/>
<gene>
    <name evidence="2" type="ORF">R77569_04034</name>
    <name evidence="1" type="ORF">R77591_03173</name>
</gene>
<evidence type="ECO:0000313" key="2">
    <source>
        <dbReference type="EMBL" id="CAJ0890133.1"/>
    </source>
</evidence>
<dbReference type="EMBL" id="CATVXE010000013">
    <property type="protein sequence ID" value="CAJ0687976.1"/>
    <property type="molecule type" value="Genomic_DNA"/>
</dbReference>
<reference evidence="1 4" key="1">
    <citation type="submission" date="2023-07" db="EMBL/GenBank/DDBJ databases">
        <authorList>
            <person name="Peeters C."/>
        </authorList>
    </citation>
    <scope>NUCLEOTIDE SEQUENCE</scope>
    <source>
        <strain evidence="2 4">R-77569</strain>
        <strain evidence="1">R-77591</strain>
    </source>
</reference>
<name>A0AAD2EJU4_9RALS</name>
<organism evidence="1 3">
    <name type="scientific">Ralstonia mannitolilytica</name>
    <dbReference type="NCBI Taxonomy" id="105219"/>
    <lineage>
        <taxon>Bacteria</taxon>
        <taxon>Pseudomonadati</taxon>
        <taxon>Pseudomonadota</taxon>
        <taxon>Betaproteobacteria</taxon>
        <taxon>Burkholderiales</taxon>
        <taxon>Burkholderiaceae</taxon>
        <taxon>Ralstonia</taxon>
    </lineage>
</organism>
<proteinExistence type="predicted"/>
<keyword evidence="4" id="KW-1185">Reference proteome</keyword>
<evidence type="ECO:0000313" key="4">
    <source>
        <dbReference type="Proteomes" id="UP001190452"/>
    </source>
</evidence>
<comment type="caution">
    <text evidence="1">The sequence shown here is derived from an EMBL/GenBank/DDBJ whole genome shotgun (WGS) entry which is preliminary data.</text>
</comment>